<dbReference type="PRINTS" id="PR00040">
    <property type="entry name" value="HTHMERR"/>
</dbReference>
<evidence type="ECO:0000259" key="3">
    <source>
        <dbReference type="PROSITE" id="PS50937"/>
    </source>
</evidence>
<accession>A0ABT2J3X5</accession>
<dbReference type="Pfam" id="PF13411">
    <property type="entry name" value="MerR_1"/>
    <property type="match status" value="1"/>
</dbReference>
<feature type="compositionally biased region" description="Basic and acidic residues" evidence="2">
    <location>
        <begin position="198"/>
        <end position="210"/>
    </location>
</feature>
<dbReference type="SMART" id="SM00422">
    <property type="entry name" value="HTH_MERR"/>
    <property type="match status" value="1"/>
</dbReference>
<gene>
    <name evidence="4" type="ORF">JT362_05335</name>
</gene>
<evidence type="ECO:0000313" key="4">
    <source>
        <dbReference type="EMBL" id="MCT2582542.1"/>
    </source>
</evidence>
<dbReference type="EMBL" id="JAFFZE010000006">
    <property type="protein sequence ID" value="MCT2582542.1"/>
    <property type="molecule type" value="Genomic_DNA"/>
</dbReference>
<keyword evidence="5" id="KW-1185">Reference proteome</keyword>
<feature type="region of interest" description="Disordered" evidence="2">
    <location>
        <begin position="198"/>
        <end position="217"/>
    </location>
</feature>
<proteinExistence type="predicted"/>
<sequence length="308" mass="34117">MGDSGLFTIGELARRTGLTTRTIRFYSDEGLLPPADRTYSGYRLYDAASLARLELLRTLRELGLGLDDAAEALAGRSSVVELAKEHVSVLDEQIRVLRHRRAVLRAVVRNGSELDEVKVMKDLAAMTDEERRRLIEGFWDEVLGGLDMHPDFEAAMRSAKPELPDDPTPEQLQAWIELAELVRNEDFRRRIRGMGEHHAATRARGEDEKLVAPSDEQNQQWWGWSTKAGEAMERGLAPSSPEGRALAEEVSTAMGVPPGEAADALAVGTDARAERYWQLMGIINGWEPVPTQVPKAEWIIAALRAAAG</sequence>
<reference evidence="4 5" key="1">
    <citation type="submission" date="2021-02" db="EMBL/GenBank/DDBJ databases">
        <title>Actinophytocola xerophila sp. nov., isolated from soil of cotton cropping field.</title>
        <authorList>
            <person name="Huang R."/>
            <person name="Chen X."/>
            <person name="Ge X."/>
            <person name="Liu W."/>
        </authorList>
    </citation>
    <scope>NUCLEOTIDE SEQUENCE [LARGE SCALE GENOMIC DNA]</scope>
    <source>
        <strain evidence="4 5">S1-96</strain>
    </source>
</reference>
<comment type="caution">
    <text evidence="4">The sequence shown here is derived from an EMBL/GenBank/DDBJ whole genome shotgun (WGS) entry which is preliminary data.</text>
</comment>
<evidence type="ECO:0000313" key="5">
    <source>
        <dbReference type="Proteomes" id="UP001156441"/>
    </source>
</evidence>
<dbReference type="PANTHER" id="PTHR30204">
    <property type="entry name" value="REDOX-CYCLING DRUG-SENSING TRANSCRIPTIONAL ACTIVATOR SOXR"/>
    <property type="match status" value="1"/>
</dbReference>
<dbReference type="Gene3D" id="1.10.1660.10">
    <property type="match status" value="1"/>
</dbReference>
<keyword evidence="1" id="KW-0238">DNA-binding</keyword>
<feature type="domain" description="HTH merR-type" evidence="3">
    <location>
        <begin position="6"/>
        <end position="75"/>
    </location>
</feature>
<dbReference type="RefSeq" id="WP_260189885.1">
    <property type="nucleotide sequence ID" value="NZ_JAFFZE010000006.1"/>
</dbReference>
<evidence type="ECO:0000256" key="2">
    <source>
        <dbReference type="SAM" id="MobiDB-lite"/>
    </source>
</evidence>
<protein>
    <submittedName>
        <fullName evidence="4">MerR family transcriptional regulator</fullName>
    </submittedName>
</protein>
<name>A0ABT2J3X5_9PSEU</name>
<dbReference type="SUPFAM" id="SSF46955">
    <property type="entry name" value="Putative DNA-binding domain"/>
    <property type="match status" value="1"/>
</dbReference>
<dbReference type="InterPro" id="IPR000551">
    <property type="entry name" value="MerR-type_HTH_dom"/>
</dbReference>
<dbReference type="PROSITE" id="PS50937">
    <property type="entry name" value="HTH_MERR_2"/>
    <property type="match status" value="1"/>
</dbReference>
<dbReference type="InterPro" id="IPR009061">
    <property type="entry name" value="DNA-bd_dom_put_sf"/>
</dbReference>
<dbReference type="InterPro" id="IPR047057">
    <property type="entry name" value="MerR_fam"/>
</dbReference>
<dbReference type="Proteomes" id="UP001156441">
    <property type="component" value="Unassembled WGS sequence"/>
</dbReference>
<organism evidence="4 5">
    <name type="scientific">Actinophytocola gossypii</name>
    <dbReference type="NCBI Taxonomy" id="2812003"/>
    <lineage>
        <taxon>Bacteria</taxon>
        <taxon>Bacillati</taxon>
        <taxon>Actinomycetota</taxon>
        <taxon>Actinomycetes</taxon>
        <taxon>Pseudonocardiales</taxon>
        <taxon>Pseudonocardiaceae</taxon>
    </lineage>
</organism>
<dbReference type="CDD" id="cd00592">
    <property type="entry name" value="HTH_MerR-like"/>
    <property type="match status" value="1"/>
</dbReference>
<dbReference type="PANTHER" id="PTHR30204:SF93">
    <property type="entry name" value="HTH MERR-TYPE DOMAIN-CONTAINING PROTEIN"/>
    <property type="match status" value="1"/>
</dbReference>
<evidence type="ECO:0000256" key="1">
    <source>
        <dbReference type="ARBA" id="ARBA00023125"/>
    </source>
</evidence>